<protein>
    <submittedName>
        <fullName evidence="1">3692_t:CDS:1</fullName>
    </submittedName>
</protein>
<reference evidence="1" key="1">
    <citation type="submission" date="2021-06" db="EMBL/GenBank/DDBJ databases">
        <authorList>
            <person name="Kallberg Y."/>
            <person name="Tangrot J."/>
            <person name="Rosling A."/>
        </authorList>
    </citation>
    <scope>NUCLEOTIDE SEQUENCE</scope>
    <source>
        <strain evidence="1">IA702</strain>
    </source>
</reference>
<dbReference type="EMBL" id="CAJVPJ010000406">
    <property type="protein sequence ID" value="CAG8521444.1"/>
    <property type="molecule type" value="Genomic_DNA"/>
</dbReference>
<evidence type="ECO:0000313" key="1">
    <source>
        <dbReference type="EMBL" id="CAG8521444.1"/>
    </source>
</evidence>
<evidence type="ECO:0000313" key="2">
    <source>
        <dbReference type="Proteomes" id="UP000789572"/>
    </source>
</evidence>
<organism evidence="1 2">
    <name type="scientific">Paraglomus occultum</name>
    <dbReference type="NCBI Taxonomy" id="144539"/>
    <lineage>
        <taxon>Eukaryota</taxon>
        <taxon>Fungi</taxon>
        <taxon>Fungi incertae sedis</taxon>
        <taxon>Mucoromycota</taxon>
        <taxon>Glomeromycotina</taxon>
        <taxon>Glomeromycetes</taxon>
        <taxon>Paraglomerales</taxon>
        <taxon>Paraglomeraceae</taxon>
        <taxon>Paraglomus</taxon>
    </lineage>
</organism>
<dbReference type="AlphaFoldDB" id="A0A9N9A968"/>
<keyword evidence="2" id="KW-1185">Reference proteome</keyword>
<accession>A0A9N9A968</accession>
<proteinExistence type="predicted"/>
<dbReference type="Proteomes" id="UP000789572">
    <property type="component" value="Unassembled WGS sequence"/>
</dbReference>
<sequence>MQISDEDDFQKFVEDYKNKVALSLKKDTKRGSTDLDCPPLIQSLVQLMLRIIRHFSSQSIPGSNSPKIRIPTLTQFLHDSDNVHGEGTYSQFEKAFAEEKDLSDRNFQELGVNKIGWKITLKQASAQYS</sequence>
<name>A0A9N9A968_9GLOM</name>
<gene>
    <name evidence="1" type="ORF">POCULU_LOCUS3593</name>
</gene>
<dbReference type="OrthoDB" id="2371069at2759"/>
<comment type="caution">
    <text evidence="1">The sequence shown here is derived from an EMBL/GenBank/DDBJ whole genome shotgun (WGS) entry which is preliminary data.</text>
</comment>